<accession>G3MB49</accession>
<gene>
    <name evidence="1" type="primary">669</name>
    <name evidence="1" type="ORF">G_669</name>
</gene>
<name>G3MB49_9CAUD</name>
<dbReference type="Proteomes" id="UP000009273">
    <property type="component" value="Segment"/>
</dbReference>
<dbReference type="RefSeq" id="YP_009015961.1">
    <property type="nucleotide sequence ID" value="NC_023719.1"/>
</dbReference>
<protein>
    <submittedName>
        <fullName evidence="1">Gp669</fullName>
    </submittedName>
</protein>
<evidence type="ECO:0000313" key="2">
    <source>
        <dbReference type="Proteomes" id="UP000009273"/>
    </source>
</evidence>
<dbReference type="GeneID" id="18563877"/>
<dbReference type="EMBL" id="JN638751">
    <property type="protein sequence ID" value="AEO93912.1"/>
    <property type="molecule type" value="Genomic_DNA"/>
</dbReference>
<proteinExistence type="predicted"/>
<sequence>MGNYRALSDTLGVFPEGKVGIVKKFSGVFLRQKLTLQRGEIDIET</sequence>
<organism evidence="1 2">
    <name type="scientific">Bacillus phage G</name>
    <dbReference type="NCBI Taxonomy" id="2884420"/>
    <lineage>
        <taxon>Viruses</taxon>
        <taxon>Duplodnaviria</taxon>
        <taxon>Heunggongvirae</taxon>
        <taxon>Uroviricota</taxon>
        <taxon>Caudoviricetes</taxon>
        <taxon>Donellivirus</taxon>
        <taxon>Donellivirus gee</taxon>
    </lineage>
</organism>
<dbReference type="KEGG" id="vg:18563877"/>
<reference evidence="1 2" key="1">
    <citation type="submission" date="2011-09" db="EMBL/GenBank/DDBJ databases">
        <authorList>
            <person name="Pope W.H."/>
            <person name="Pedulla M.L."/>
            <person name="Ford M.E."/>
            <person name="Peebles C.L."/>
            <person name="Hatfull G.H."/>
            <person name="Hendrix R.W."/>
        </authorList>
    </citation>
    <scope>NUCLEOTIDE SEQUENCE [LARGE SCALE GENOMIC DNA]</scope>
    <source>
        <strain evidence="1">G</strain>
    </source>
</reference>
<evidence type="ECO:0000313" key="1">
    <source>
        <dbReference type="EMBL" id="AEO93912.1"/>
    </source>
</evidence>
<keyword evidence="2" id="KW-1185">Reference proteome</keyword>